<dbReference type="CDD" id="cd17242">
    <property type="entry name" value="MobM_relaxase"/>
    <property type="match status" value="1"/>
</dbReference>
<evidence type="ECO:0008006" key="4">
    <source>
        <dbReference type="Google" id="ProtNLM"/>
    </source>
</evidence>
<protein>
    <recommendedName>
        <fullName evidence="4">Plasmid recombination enzyme</fullName>
    </recommendedName>
</protein>
<evidence type="ECO:0000256" key="1">
    <source>
        <dbReference type="SAM" id="MobiDB-lite"/>
    </source>
</evidence>
<dbReference type="RefSeq" id="WP_188581688.1">
    <property type="nucleotide sequence ID" value="NZ_BMCT01000006.1"/>
</dbReference>
<proteinExistence type="predicted"/>
<evidence type="ECO:0000313" key="2">
    <source>
        <dbReference type="EMBL" id="GGF75330.1"/>
    </source>
</evidence>
<name>A0A917C755_9HYPH</name>
<sequence>MADVMMPDATTAAANPRAISTRIEGRNRAETNGERAHDLRLGRQPAYVNAERTHLNRTLIRNLTGGELRTICDGRRQASGLVRQRKVSQRAAVSTAGIITFGREAQPWIEALPVDQQDLLFRSVAEAVALRLDTSLHGLVVHLDESAIHAHYQMAATTHGGKPVSKVATPAILAQLQDIAAEVAQRFEPRIERGHRKSDRLAAGAKPSEVVHRSVKQLHQELGPEIAARQAEVAGLLVKLDALAQQVVKEQERKAKNERLADEARRKAGNWEETADKAEKARKRAEVYERRAQSAQTDMDALTSEIARIQQDRAEAEATLKHAVGRTEEQVRLREEAEARKRRAEVELAALAISAIPPAPTLPTPGLYLRPSSAKAWANAQNERLSAEWKRTQEIVQAQSREAVKTQAAADTLLASARLEKSAAQKAGQLNRRDESRAKELHRLSMTLSTREADLERAEARMSEETERLKVRMRPVGLHELPSDLVAFAWRLALPKWKDGQFGDRGQWMLFNHERQERKGFGPLSWLTVLIGNGLKAARIIYEWFGAERLAATVAQIAMPEPEKPAPRPEPPPTFMQGPQP</sequence>
<dbReference type="AlphaFoldDB" id="A0A917C755"/>
<gene>
    <name evidence="2" type="ORF">GCM10007301_39020</name>
</gene>
<reference evidence="2" key="2">
    <citation type="submission" date="2020-09" db="EMBL/GenBank/DDBJ databases">
        <authorList>
            <person name="Sun Q."/>
            <person name="Sedlacek I."/>
        </authorList>
    </citation>
    <scope>NUCLEOTIDE SEQUENCE</scope>
    <source>
        <strain evidence="2">CCM 7897</strain>
    </source>
</reference>
<dbReference type="Proteomes" id="UP000606044">
    <property type="component" value="Unassembled WGS sequence"/>
</dbReference>
<keyword evidence="3" id="KW-1185">Reference proteome</keyword>
<feature type="region of interest" description="Disordered" evidence="1">
    <location>
        <begin position="560"/>
        <end position="581"/>
    </location>
</feature>
<accession>A0A917C755</accession>
<feature type="compositionally biased region" description="Pro residues" evidence="1">
    <location>
        <begin position="568"/>
        <end position="581"/>
    </location>
</feature>
<reference evidence="2" key="1">
    <citation type="journal article" date="2014" name="Int. J. Syst. Evol. Microbiol.">
        <title>Complete genome sequence of Corynebacterium casei LMG S-19264T (=DSM 44701T), isolated from a smear-ripened cheese.</title>
        <authorList>
            <consortium name="US DOE Joint Genome Institute (JGI-PGF)"/>
            <person name="Walter F."/>
            <person name="Albersmeier A."/>
            <person name="Kalinowski J."/>
            <person name="Ruckert C."/>
        </authorList>
    </citation>
    <scope>NUCLEOTIDE SEQUENCE</scope>
    <source>
        <strain evidence="2">CCM 7897</strain>
    </source>
</reference>
<dbReference type="Gene3D" id="3.30.930.30">
    <property type="match status" value="1"/>
</dbReference>
<feature type="region of interest" description="Disordered" evidence="1">
    <location>
        <begin position="258"/>
        <end position="277"/>
    </location>
</feature>
<dbReference type="EMBL" id="BMCT01000006">
    <property type="protein sequence ID" value="GGF75330.1"/>
    <property type="molecule type" value="Genomic_DNA"/>
</dbReference>
<comment type="caution">
    <text evidence="2">The sequence shown here is derived from an EMBL/GenBank/DDBJ whole genome shotgun (WGS) entry which is preliminary data.</text>
</comment>
<evidence type="ECO:0000313" key="3">
    <source>
        <dbReference type="Proteomes" id="UP000606044"/>
    </source>
</evidence>
<organism evidence="2 3">
    <name type="scientific">Azorhizobium oxalatiphilum</name>
    <dbReference type="NCBI Taxonomy" id="980631"/>
    <lineage>
        <taxon>Bacteria</taxon>
        <taxon>Pseudomonadati</taxon>
        <taxon>Pseudomonadota</taxon>
        <taxon>Alphaproteobacteria</taxon>
        <taxon>Hyphomicrobiales</taxon>
        <taxon>Xanthobacteraceae</taxon>
        <taxon>Azorhizobium</taxon>
    </lineage>
</organism>